<proteinExistence type="predicted"/>
<dbReference type="AlphaFoldDB" id="A0A5B8XU11"/>
<organism evidence="2 3">
    <name type="scientific">Microvenator marinus</name>
    <dbReference type="NCBI Taxonomy" id="2600177"/>
    <lineage>
        <taxon>Bacteria</taxon>
        <taxon>Deltaproteobacteria</taxon>
        <taxon>Bradymonadales</taxon>
        <taxon>Microvenatoraceae</taxon>
        <taxon>Microvenator</taxon>
    </lineage>
</organism>
<name>A0A5B8XU11_9DELT</name>
<dbReference type="KEGG" id="bbae:FRD01_17465"/>
<keyword evidence="3" id="KW-1185">Reference proteome</keyword>
<dbReference type="Pfam" id="PF01551">
    <property type="entry name" value="Peptidase_M23"/>
    <property type="match status" value="1"/>
</dbReference>
<dbReference type="InterPro" id="IPR050570">
    <property type="entry name" value="Cell_wall_metabolism_enzyme"/>
</dbReference>
<dbReference type="CDD" id="cd12797">
    <property type="entry name" value="M23_peptidase"/>
    <property type="match status" value="1"/>
</dbReference>
<protein>
    <submittedName>
        <fullName evidence="2">Peptidoglycan DD-metalloendopeptidase family protein</fullName>
    </submittedName>
</protein>
<accession>A0A5B8XU11</accession>
<dbReference type="Proteomes" id="UP000321595">
    <property type="component" value="Chromosome"/>
</dbReference>
<evidence type="ECO:0000259" key="1">
    <source>
        <dbReference type="Pfam" id="PF01551"/>
    </source>
</evidence>
<evidence type="ECO:0000313" key="3">
    <source>
        <dbReference type="Proteomes" id="UP000321595"/>
    </source>
</evidence>
<dbReference type="InterPro" id="IPR016047">
    <property type="entry name" value="M23ase_b-sheet_dom"/>
</dbReference>
<dbReference type="EMBL" id="CP042467">
    <property type="protein sequence ID" value="QED28994.1"/>
    <property type="molecule type" value="Genomic_DNA"/>
</dbReference>
<gene>
    <name evidence="2" type="ORF">FRD01_17465</name>
</gene>
<dbReference type="GO" id="GO:0004222">
    <property type="term" value="F:metalloendopeptidase activity"/>
    <property type="evidence" value="ECO:0007669"/>
    <property type="project" value="TreeGrafter"/>
</dbReference>
<sequence>MNLFENPKFLLAAFATSATLNCVFIGALLAPDPEATPAPALSSYTVAEPEPVAEEAKVAEPVAEPLVAENPAPPVATPPTDAPAEAAPTDNALKSVRVPINISIPHTLAEPAAPYGDNVSATVSRLLVWDLDLRKDLRAGDTLQASWSMGTSDVVVIEAARLESQKLGKTISAYRFKATGDKYPSYWSEDGTEIPHILKKSPLKEYEQITSLLKDRPTHHGMDFKVDVGTPIYSGYDGVVTRVNWNTAANGGCVEVEHSDGVLAKYLHLSESKVKPGTRVKAGDLIALSGNTGRSTGPHLHYQLNKGSKVIDPIDYHGTTRRTLPESDRAAFAALVQKFQ</sequence>
<dbReference type="PANTHER" id="PTHR21666:SF270">
    <property type="entry name" value="MUREIN HYDROLASE ACTIVATOR ENVC"/>
    <property type="match status" value="1"/>
</dbReference>
<dbReference type="SUPFAM" id="SSF51261">
    <property type="entry name" value="Duplicated hybrid motif"/>
    <property type="match status" value="1"/>
</dbReference>
<dbReference type="PANTHER" id="PTHR21666">
    <property type="entry name" value="PEPTIDASE-RELATED"/>
    <property type="match status" value="1"/>
</dbReference>
<dbReference type="Gene3D" id="2.70.70.10">
    <property type="entry name" value="Glucose Permease (Domain IIA)"/>
    <property type="match status" value="1"/>
</dbReference>
<dbReference type="RefSeq" id="WP_146961912.1">
    <property type="nucleotide sequence ID" value="NZ_CP042467.1"/>
</dbReference>
<dbReference type="InterPro" id="IPR011055">
    <property type="entry name" value="Dup_hybrid_motif"/>
</dbReference>
<evidence type="ECO:0000313" key="2">
    <source>
        <dbReference type="EMBL" id="QED28994.1"/>
    </source>
</evidence>
<dbReference type="Gene3D" id="3.10.450.350">
    <property type="match status" value="1"/>
</dbReference>
<feature type="domain" description="M23ase beta-sheet core" evidence="1">
    <location>
        <begin position="218"/>
        <end position="313"/>
    </location>
</feature>
<dbReference type="OrthoDB" id="5489603at2"/>
<reference evidence="2 3" key="1">
    <citation type="submission" date="2019-08" db="EMBL/GenBank/DDBJ databases">
        <authorList>
            <person name="Liang Q."/>
        </authorList>
    </citation>
    <scope>NUCLEOTIDE SEQUENCE [LARGE SCALE GENOMIC DNA]</scope>
    <source>
        <strain evidence="2 3">V1718</strain>
    </source>
</reference>